<accession>A0A562TDI8</accession>
<name>A0A562TDI8_CHIJA</name>
<dbReference type="EMBL" id="VLLG01000002">
    <property type="protein sequence ID" value="TWI91136.1"/>
    <property type="molecule type" value="Genomic_DNA"/>
</dbReference>
<protein>
    <recommendedName>
        <fullName evidence="4">Fimbrillin-A associated anchor protein Mfa1/Mfa2</fullName>
    </recommendedName>
</protein>
<proteinExistence type="predicted"/>
<dbReference type="RefSeq" id="WP_145710301.1">
    <property type="nucleotide sequence ID" value="NZ_BAAAFY010000001.1"/>
</dbReference>
<comment type="caution">
    <text evidence="2">The sequence shown here is derived from an EMBL/GenBank/DDBJ whole genome shotgun (WGS) entry which is preliminary data.</text>
</comment>
<sequence length="331" mass="36574">MKRQSFLVVCCLATAALLNSCSKKADIAPAPVPAPSPAAAEKTIVHLRLGGDISVGESPLPYGRQHGQYVYARTLRDSTIYAIDVRTADSRPYAAGMFNNTDSITLELTKGLDYIITAAAFKKGSGHGLWYEMTGGLQRFGYPFNRTLENKMVYNVTDSFFMANLDYTQVFASDSTNAYAGYFPELDSYMGTVNFSPDSAQTLDIPLKRIVFGLQFNVVNFNDGKLIVQYENYLPNRSYTPQDISNSLGIYTGNAFRWIEELNGANDILTLKWERTDGNVYTLGSKTLPAFKRNYITTVNVTLPTDPSTVNNGVSITLSDTTWTSSNTVDF</sequence>
<dbReference type="Proteomes" id="UP000316778">
    <property type="component" value="Unassembled WGS sequence"/>
</dbReference>
<evidence type="ECO:0008006" key="4">
    <source>
        <dbReference type="Google" id="ProtNLM"/>
    </source>
</evidence>
<gene>
    <name evidence="2" type="ORF">LX66_0498</name>
</gene>
<dbReference type="OrthoDB" id="670036at2"/>
<evidence type="ECO:0000313" key="3">
    <source>
        <dbReference type="Proteomes" id="UP000316778"/>
    </source>
</evidence>
<organism evidence="2 3">
    <name type="scientific">Chitinophaga japonensis</name>
    <name type="common">Flexibacter japonensis</name>
    <dbReference type="NCBI Taxonomy" id="104662"/>
    <lineage>
        <taxon>Bacteria</taxon>
        <taxon>Pseudomonadati</taxon>
        <taxon>Bacteroidota</taxon>
        <taxon>Chitinophagia</taxon>
        <taxon>Chitinophagales</taxon>
        <taxon>Chitinophagaceae</taxon>
        <taxon>Chitinophaga</taxon>
    </lineage>
</organism>
<keyword evidence="3" id="KW-1185">Reference proteome</keyword>
<evidence type="ECO:0000256" key="1">
    <source>
        <dbReference type="SAM" id="SignalP"/>
    </source>
</evidence>
<keyword evidence="1" id="KW-0732">Signal</keyword>
<feature type="signal peptide" evidence="1">
    <location>
        <begin position="1"/>
        <end position="25"/>
    </location>
</feature>
<feature type="chain" id="PRO_5021792592" description="Fimbrillin-A associated anchor protein Mfa1/Mfa2" evidence="1">
    <location>
        <begin position="26"/>
        <end position="331"/>
    </location>
</feature>
<evidence type="ECO:0000313" key="2">
    <source>
        <dbReference type="EMBL" id="TWI91136.1"/>
    </source>
</evidence>
<reference evidence="2 3" key="1">
    <citation type="journal article" date="2013" name="Stand. Genomic Sci.">
        <title>Genomic Encyclopedia of Type Strains, Phase I: The one thousand microbial genomes (KMG-I) project.</title>
        <authorList>
            <person name="Kyrpides N.C."/>
            <person name="Woyke T."/>
            <person name="Eisen J.A."/>
            <person name="Garrity G."/>
            <person name="Lilburn T.G."/>
            <person name="Beck B.J."/>
            <person name="Whitman W.B."/>
            <person name="Hugenholtz P."/>
            <person name="Klenk H.P."/>
        </authorList>
    </citation>
    <scope>NUCLEOTIDE SEQUENCE [LARGE SCALE GENOMIC DNA]</scope>
    <source>
        <strain evidence="2 3">DSM 13484</strain>
    </source>
</reference>
<dbReference type="AlphaFoldDB" id="A0A562TDI8"/>